<proteinExistence type="predicted"/>
<dbReference type="EMBL" id="CP001629">
    <property type="protein sequence ID" value="ACU89856.1"/>
    <property type="molecule type" value="Genomic_DNA"/>
</dbReference>
<dbReference type="SUPFAM" id="SSF53474">
    <property type="entry name" value="alpha/beta-Hydrolases"/>
    <property type="match status" value="1"/>
</dbReference>
<dbReference type="Proteomes" id="UP000002216">
    <property type="component" value="Chromosome"/>
</dbReference>
<evidence type="ECO:0000313" key="2">
    <source>
        <dbReference type="EMBL" id="ACU89856.1"/>
    </source>
</evidence>
<dbReference type="STRING" id="525897.Dbac_1765"/>
<dbReference type="InterPro" id="IPR000073">
    <property type="entry name" value="AB_hydrolase_1"/>
</dbReference>
<dbReference type="AlphaFoldDB" id="C7LW38"/>
<dbReference type="ESTHER" id="desbd-c7lw38">
    <property type="family name" value="Lipase_2"/>
</dbReference>
<dbReference type="KEGG" id="dba:Dbac_1765"/>
<gene>
    <name evidence="2" type="ordered locus">Dbac_1765</name>
</gene>
<reference evidence="2 3" key="1">
    <citation type="journal article" date="2009" name="Stand. Genomic Sci.">
        <title>Complete genome sequence of Desulfomicrobium baculatum type strain (X).</title>
        <authorList>
            <person name="Copeland A."/>
            <person name="Spring S."/>
            <person name="Goker M."/>
            <person name="Schneider S."/>
            <person name="Lapidus A."/>
            <person name="Del Rio T.G."/>
            <person name="Tice H."/>
            <person name="Cheng J.F."/>
            <person name="Chen F."/>
            <person name="Nolan M."/>
            <person name="Bruce D."/>
            <person name="Goodwin L."/>
            <person name="Pitluck S."/>
            <person name="Ivanova N."/>
            <person name="Mavrommatis K."/>
            <person name="Ovchinnikova G."/>
            <person name="Pati A."/>
            <person name="Chen A."/>
            <person name="Palaniappan K."/>
            <person name="Land M."/>
            <person name="Hauser L."/>
            <person name="Chang Y.J."/>
            <person name="Jeffries C.C."/>
            <person name="Meincke L."/>
            <person name="Sims D."/>
            <person name="Brettin T."/>
            <person name="Detter J.C."/>
            <person name="Han C."/>
            <person name="Chain P."/>
            <person name="Bristow J."/>
            <person name="Eisen J.A."/>
            <person name="Markowitz V."/>
            <person name="Hugenholtz P."/>
            <person name="Kyrpides N.C."/>
            <person name="Klenk H.P."/>
            <person name="Lucas S."/>
        </authorList>
    </citation>
    <scope>NUCLEOTIDE SEQUENCE [LARGE SCALE GENOMIC DNA]</scope>
    <source>
        <strain evidence="3">DSM 4028 / VKM B-1378 / X</strain>
    </source>
</reference>
<feature type="domain" description="AB hydrolase-1" evidence="1">
    <location>
        <begin position="80"/>
        <end position="207"/>
    </location>
</feature>
<evidence type="ECO:0000313" key="3">
    <source>
        <dbReference type="Proteomes" id="UP000002216"/>
    </source>
</evidence>
<dbReference type="RefSeq" id="WP_015773947.1">
    <property type="nucleotide sequence ID" value="NC_013173.1"/>
</dbReference>
<accession>C7LW38</accession>
<dbReference type="InterPro" id="IPR029058">
    <property type="entry name" value="AB_hydrolase_fold"/>
</dbReference>
<dbReference type="HOGENOM" id="CLU_065542_0_0_7"/>
<protein>
    <submittedName>
        <fullName evidence="2">PGAP1 family protein</fullName>
    </submittedName>
</protein>
<dbReference type="PANTHER" id="PTHR37946:SF1">
    <property type="entry name" value="SLL1969 PROTEIN"/>
    <property type="match status" value="1"/>
</dbReference>
<sequence length="284" mass="31644">MITFLLTILLTAILILALLTYTLFCYEETNQTGKPLRPYLALAAKTALRSMLSEIIILLLHPLGLWPRLWKKPAGGRDLVVLAHGLFHNQSAWILFRRWLQGHGFAPVCLSYASWGAEWNETVDALREDLKALLATHPDREVHLVGHSMGGLLLWSALAQLDDKDSRRIKSLVTMGTPFAGSKLSPFGLSSLGRYLGYEGETVRRVTGLPLPAHVRRLALHSPADNMVLPNSALRCQAPGWHELETTPVSHVAMLHSRGVFREVQRWLSAACADERPQAARERA</sequence>
<dbReference type="OrthoDB" id="275181at2"/>
<dbReference type="Pfam" id="PF12697">
    <property type="entry name" value="Abhydrolase_6"/>
    <property type="match status" value="1"/>
</dbReference>
<dbReference type="eggNOG" id="COG1075">
    <property type="taxonomic scope" value="Bacteria"/>
</dbReference>
<keyword evidence="3" id="KW-1185">Reference proteome</keyword>
<evidence type="ECO:0000259" key="1">
    <source>
        <dbReference type="Pfam" id="PF12697"/>
    </source>
</evidence>
<name>C7LW38_DESBD</name>
<dbReference type="Gene3D" id="3.40.50.1820">
    <property type="entry name" value="alpha/beta hydrolase"/>
    <property type="match status" value="1"/>
</dbReference>
<dbReference type="PANTHER" id="PTHR37946">
    <property type="entry name" value="SLL1969 PROTEIN"/>
    <property type="match status" value="1"/>
</dbReference>
<organism evidence="2 3">
    <name type="scientific">Desulfomicrobium baculatum (strain DSM 4028 / VKM B-1378 / X)</name>
    <name type="common">Desulfovibrio baculatus</name>
    <dbReference type="NCBI Taxonomy" id="525897"/>
    <lineage>
        <taxon>Bacteria</taxon>
        <taxon>Pseudomonadati</taxon>
        <taxon>Thermodesulfobacteriota</taxon>
        <taxon>Desulfovibrionia</taxon>
        <taxon>Desulfovibrionales</taxon>
        <taxon>Desulfomicrobiaceae</taxon>
        <taxon>Desulfomicrobium</taxon>
    </lineage>
</organism>